<evidence type="ECO:0000256" key="1">
    <source>
        <dbReference type="SAM" id="MobiDB-lite"/>
    </source>
</evidence>
<keyword evidence="3" id="KW-1185">Reference proteome</keyword>
<proteinExistence type="predicted"/>
<organism evidence="2 3">
    <name type="scientific">Holzapfeliella saturejae</name>
    <dbReference type="NCBI Taxonomy" id="3082953"/>
    <lineage>
        <taxon>Bacteria</taxon>
        <taxon>Bacillati</taxon>
        <taxon>Bacillota</taxon>
        <taxon>Bacilli</taxon>
        <taxon>Lactobacillales</taxon>
        <taxon>Lactobacillaceae</taxon>
        <taxon>Holzapfeliella</taxon>
    </lineage>
</organism>
<accession>A0ABU8SHS0</accession>
<dbReference type="EMBL" id="JAWMWG010000005">
    <property type="protein sequence ID" value="MEJ6348935.1"/>
    <property type="molecule type" value="Genomic_DNA"/>
</dbReference>
<feature type="region of interest" description="Disordered" evidence="1">
    <location>
        <begin position="1"/>
        <end position="26"/>
    </location>
</feature>
<evidence type="ECO:0000313" key="2">
    <source>
        <dbReference type="EMBL" id="MEJ6348935.1"/>
    </source>
</evidence>
<evidence type="ECO:0008006" key="4">
    <source>
        <dbReference type="Google" id="ProtNLM"/>
    </source>
</evidence>
<comment type="caution">
    <text evidence="2">The sequence shown here is derived from an EMBL/GenBank/DDBJ whole genome shotgun (WGS) entry which is preliminary data.</text>
</comment>
<reference evidence="2 3" key="1">
    <citation type="submission" date="2023-10" db="EMBL/GenBank/DDBJ databases">
        <title>Holzapfeliella saturejae sp. nov. isolated from Satureja montana flowers.</title>
        <authorList>
            <person name="Alcantara C."/>
            <person name="Zuniga M."/>
            <person name="Landete J.M."/>
            <person name="Monedero V."/>
        </authorList>
    </citation>
    <scope>NUCLEOTIDE SEQUENCE [LARGE SCALE GENOMIC DNA]</scope>
    <source>
        <strain evidence="2 3">He02</strain>
    </source>
</reference>
<protein>
    <recommendedName>
        <fullName evidence="4">Replication-associated protein</fullName>
    </recommendedName>
</protein>
<dbReference type="Proteomes" id="UP001377804">
    <property type="component" value="Unassembled WGS sequence"/>
</dbReference>
<evidence type="ECO:0000313" key="3">
    <source>
        <dbReference type="Proteomes" id="UP001377804"/>
    </source>
</evidence>
<name>A0ABU8SHS0_9LACO</name>
<sequence length="101" mass="11941">MSNQEIGMFGKAKKRNNLQNRDIEKPQEEYQPVKNIKKSIVIPAEVYYRFNAVLEQSEVAYSYELMDLLIDNYLQHTDEINEDLMALSINKMKKIDAKKRQ</sequence>
<gene>
    <name evidence="2" type="ORF">R4Y45_06850</name>
</gene>
<dbReference type="RefSeq" id="WP_339970439.1">
    <property type="nucleotide sequence ID" value="NZ_JAWMWG010000005.1"/>
</dbReference>